<proteinExistence type="inferred from homology"/>
<dbReference type="InterPro" id="IPR005922">
    <property type="entry name" value="Phe_NH3-lyase"/>
</dbReference>
<dbReference type="CDD" id="cd00332">
    <property type="entry name" value="PAL-HAL"/>
    <property type="match status" value="1"/>
</dbReference>
<comment type="subcellular location">
    <subcellularLocation>
        <location evidence="2 12">Cytoplasm</location>
    </subcellularLocation>
</comment>
<evidence type="ECO:0000256" key="6">
    <source>
        <dbReference type="ARBA" id="ARBA00022490"/>
    </source>
</evidence>
<protein>
    <recommendedName>
        <fullName evidence="12">Phenylalanine ammonia-lyase</fullName>
        <ecNumber evidence="12">4.3.1.24</ecNumber>
    </recommendedName>
</protein>
<dbReference type="GO" id="GO:0045548">
    <property type="term" value="F:phenylalanine ammonia-lyase activity"/>
    <property type="evidence" value="ECO:0007669"/>
    <property type="project" value="UniProtKB-EC"/>
</dbReference>
<comment type="catalytic activity">
    <reaction evidence="10 12">
        <text>L-phenylalanine = (E)-cinnamate + NH4(+)</text>
        <dbReference type="Rhea" id="RHEA:21384"/>
        <dbReference type="ChEBI" id="CHEBI:15669"/>
        <dbReference type="ChEBI" id="CHEBI:28938"/>
        <dbReference type="ChEBI" id="CHEBI:58095"/>
        <dbReference type="EC" id="4.3.1.24"/>
    </reaction>
</comment>
<dbReference type="Gene3D" id="1.10.274.20">
    <property type="entry name" value="Phenylalanine ammonia-lyase 1, domain 3"/>
    <property type="match status" value="1"/>
</dbReference>
<dbReference type="EC" id="4.3.1.24" evidence="12"/>
<comment type="caution">
    <text evidence="14">The sequence shown here is derived from an EMBL/GenBank/DDBJ whole genome shotgun (WGS) entry which is preliminary data.</text>
</comment>
<keyword evidence="7 12" id="KW-0587">Phenylpropanoid metabolism</keyword>
<dbReference type="NCBIfam" id="TIGR01226">
    <property type="entry name" value="phe_am_lyase"/>
    <property type="match status" value="1"/>
</dbReference>
<evidence type="ECO:0000256" key="8">
    <source>
        <dbReference type="ARBA" id="ARBA00023232"/>
    </source>
</evidence>
<evidence type="ECO:0000256" key="2">
    <source>
        <dbReference type="ARBA" id="ARBA00004496"/>
    </source>
</evidence>
<keyword evidence="6" id="KW-0963">Cytoplasm</keyword>
<evidence type="ECO:0000256" key="4">
    <source>
        <dbReference type="ARBA" id="ARBA00007238"/>
    </source>
</evidence>
<gene>
    <name evidence="14" type="primary">TorPAL5</name>
    <name evidence="14" type="ORF">TorRG33x02_024650</name>
</gene>
<dbReference type="Gene3D" id="1.20.200.10">
    <property type="entry name" value="Fumarase/aspartase (Central domain)"/>
    <property type="match status" value="1"/>
</dbReference>
<comment type="function">
    <text evidence="1">This is a key enzyme of plant metabolism catalyzing the first reaction in the biosynthesis from L-phenylalanine of a wide variety of natural products based on the phenylpropane skeleton.</text>
</comment>
<evidence type="ECO:0000256" key="10">
    <source>
        <dbReference type="ARBA" id="ARBA00023537"/>
    </source>
</evidence>
<sequence>METSTAQNDNNHHNHNDVSLDGFRATKPATVVSGDLLNWGWAAESMSGSHLEEVKRMVAEYRKPVVRLGGDRLTISQVAAIAAGVDVAGVKVELSESSRAGVKASSDWVMDNNGVTTGFGATSHRTMQGGALQKELIRFLNVGIFGHGTESSHTLPRSATRAGMLVRINTLLQGYSGIRFEILEAMTKLLNNNVTPCLPLRGTITASGDLVPLSYIAGLLIGQPNSKAIGPSGEPLTAEEAFEVAGINSGFFELQPKEGIALVNGTTVGSGLASIVLYEANILVVLAEITSAIFAEVMHGKPEFTDHLTHKLKHHPGQIEAAAVMEHILDGSAYIKAAQKLHEIDPLQKPKHNRYALRTSPQWLGPQIEVIRFSTKSIEREINSVNDNPLIDVSRNKAIHGGNFQGTPIGVSMDNTRLAIASIGKLMFAQFSELVNDFYNNGLPSNLSGGRNPSLDYGFKGAEIAMASYCSELQYLANPVTSHVQSAEQHNQDVNSLGLISSRKTEEAIDILKLMSSTFLVALCQAIDLRHLEENLKHTVKNIVSQVAKRVLTTDVNGELHPSRVCENDLLKVVDREYVFTYIDDPCSATYPLMQKLRQVLVEHALTNGENVNSNTSVFQKIAAFEEELKTLLPKEVESSRIAVESGNAAISNMIKECRSYPLYEFVREELGTGLLTGEKVRSPGEDFDKVFSAMCQGKIIDPMLECLSSWNGAPLPIC</sequence>
<comment type="pathway">
    <text evidence="3 12">Phenylpropanoid metabolism; trans-cinnamate biosynthesis; trans-cinnamate from L-phenylalanine: step 1/1.</text>
</comment>
<comment type="similarity">
    <text evidence="4 11">Belongs to the PAL/histidase family.</text>
</comment>
<dbReference type="InterPro" id="IPR024083">
    <property type="entry name" value="Fumarase/histidase_N"/>
</dbReference>
<keyword evidence="15" id="KW-1185">Reference proteome</keyword>
<keyword evidence="8" id="KW-0585">Phenylalanine catabolism</keyword>
<dbReference type="GO" id="GO:0009800">
    <property type="term" value="P:cinnamic acid biosynthetic process"/>
    <property type="evidence" value="ECO:0007669"/>
    <property type="project" value="UniProtKB-UniPathway"/>
</dbReference>
<dbReference type="OrthoDB" id="1145611at2759"/>
<dbReference type="FunFam" id="1.10.274.20:FF:000001">
    <property type="entry name" value="Phenylalanine ammonia-lyase"/>
    <property type="match status" value="1"/>
</dbReference>
<comment type="subunit">
    <text evidence="5">Homotetramer.</text>
</comment>
<dbReference type="PROSITE" id="PS00488">
    <property type="entry name" value="PAL_HISTIDASE"/>
    <property type="match status" value="1"/>
</dbReference>
<dbReference type="InterPro" id="IPR008948">
    <property type="entry name" value="L-Aspartase-like"/>
</dbReference>
<dbReference type="STRING" id="63057.A0A2P5FV78"/>
<dbReference type="GO" id="GO:0005737">
    <property type="term" value="C:cytoplasm"/>
    <property type="evidence" value="ECO:0007669"/>
    <property type="project" value="UniProtKB-SubCell"/>
</dbReference>
<dbReference type="FunFam" id="1.20.200.10:FF:000009">
    <property type="entry name" value="Phenylalanine ammonia-lyase"/>
    <property type="match status" value="1"/>
</dbReference>
<dbReference type="AlphaFoldDB" id="A0A2P5FV78"/>
<evidence type="ECO:0000256" key="3">
    <source>
        <dbReference type="ARBA" id="ARBA00005138"/>
    </source>
</evidence>
<dbReference type="Gene3D" id="1.10.275.10">
    <property type="entry name" value="Fumarase/aspartase (N-terminal domain)"/>
    <property type="match status" value="1"/>
</dbReference>
<evidence type="ECO:0000256" key="11">
    <source>
        <dbReference type="RuleBase" id="RU003954"/>
    </source>
</evidence>
<evidence type="ECO:0000256" key="13">
    <source>
        <dbReference type="SAM" id="MobiDB-lite"/>
    </source>
</evidence>
<keyword evidence="9 11" id="KW-0456">Lyase</keyword>
<dbReference type="SUPFAM" id="SSF48557">
    <property type="entry name" value="L-aspartase-like"/>
    <property type="match status" value="1"/>
</dbReference>
<dbReference type="InParanoid" id="A0A2P5FV78"/>
<dbReference type="InterPro" id="IPR022313">
    <property type="entry name" value="Phe/His_NH3-lyase_AS"/>
</dbReference>
<name>A0A2P5FV78_TREOI</name>
<dbReference type="Proteomes" id="UP000237000">
    <property type="component" value="Unassembled WGS sequence"/>
</dbReference>
<dbReference type="Pfam" id="PF00221">
    <property type="entry name" value="Lyase_aromatic"/>
    <property type="match status" value="1"/>
</dbReference>
<reference evidence="15" key="1">
    <citation type="submission" date="2016-06" db="EMBL/GenBank/DDBJ databases">
        <title>Parallel loss of symbiosis genes in relatives of nitrogen-fixing non-legume Parasponia.</title>
        <authorList>
            <person name="Van Velzen R."/>
            <person name="Holmer R."/>
            <person name="Bu F."/>
            <person name="Rutten L."/>
            <person name="Van Zeijl A."/>
            <person name="Liu W."/>
            <person name="Santuari L."/>
            <person name="Cao Q."/>
            <person name="Sharma T."/>
            <person name="Shen D."/>
            <person name="Roswanjaya Y."/>
            <person name="Wardhani T."/>
            <person name="Kalhor M.S."/>
            <person name="Jansen J."/>
            <person name="Van den Hoogen J."/>
            <person name="Gungor B."/>
            <person name="Hartog M."/>
            <person name="Hontelez J."/>
            <person name="Verver J."/>
            <person name="Yang W.-C."/>
            <person name="Schijlen E."/>
            <person name="Repin R."/>
            <person name="Schilthuizen M."/>
            <person name="Schranz E."/>
            <person name="Heidstra R."/>
            <person name="Miyata K."/>
            <person name="Fedorova E."/>
            <person name="Kohlen W."/>
            <person name="Bisseling T."/>
            <person name="Smit S."/>
            <person name="Geurts R."/>
        </authorList>
    </citation>
    <scope>NUCLEOTIDE SEQUENCE [LARGE SCALE GENOMIC DNA]</scope>
    <source>
        <strain evidence="15">cv. RG33-2</strain>
    </source>
</reference>
<evidence type="ECO:0000256" key="9">
    <source>
        <dbReference type="ARBA" id="ARBA00023239"/>
    </source>
</evidence>
<evidence type="ECO:0000256" key="12">
    <source>
        <dbReference type="RuleBase" id="RU003955"/>
    </source>
</evidence>
<dbReference type="InterPro" id="IPR023144">
    <property type="entry name" value="Phe_NH3-lyase_shielding_dom_sf"/>
</dbReference>
<accession>A0A2P5FV78</accession>
<feature type="region of interest" description="Disordered" evidence="13">
    <location>
        <begin position="1"/>
        <end position="21"/>
    </location>
</feature>
<dbReference type="UniPathway" id="UPA00713">
    <property type="reaction ID" value="UER00725"/>
</dbReference>
<evidence type="ECO:0000256" key="1">
    <source>
        <dbReference type="ARBA" id="ARBA00002235"/>
    </source>
</evidence>
<organism evidence="14 15">
    <name type="scientific">Trema orientale</name>
    <name type="common">Charcoal tree</name>
    <name type="synonym">Celtis orientalis</name>
    <dbReference type="NCBI Taxonomy" id="63057"/>
    <lineage>
        <taxon>Eukaryota</taxon>
        <taxon>Viridiplantae</taxon>
        <taxon>Streptophyta</taxon>
        <taxon>Embryophyta</taxon>
        <taxon>Tracheophyta</taxon>
        <taxon>Spermatophyta</taxon>
        <taxon>Magnoliopsida</taxon>
        <taxon>eudicotyledons</taxon>
        <taxon>Gunneridae</taxon>
        <taxon>Pentapetalae</taxon>
        <taxon>rosids</taxon>
        <taxon>fabids</taxon>
        <taxon>Rosales</taxon>
        <taxon>Cannabaceae</taxon>
        <taxon>Trema</taxon>
    </lineage>
</organism>
<dbReference type="InterPro" id="IPR001106">
    <property type="entry name" value="Aromatic_Lyase"/>
</dbReference>
<dbReference type="GO" id="GO:0006559">
    <property type="term" value="P:L-phenylalanine catabolic process"/>
    <property type="evidence" value="ECO:0007669"/>
    <property type="project" value="UniProtKB-KW"/>
</dbReference>
<dbReference type="FunCoup" id="A0A2P5FV78">
    <property type="interactions" value="324"/>
</dbReference>
<dbReference type="EMBL" id="JXTC01000007">
    <property type="protein sequence ID" value="POO01688.1"/>
    <property type="molecule type" value="Genomic_DNA"/>
</dbReference>
<evidence type="ECO:0000313" key="15">
    <source>
        <dbReference type="Proteomes" id="UP000237000"/>
    </source>
</evidence>
<evidence type="ECO:0000256" key="7">
    <source>
        <dbReference type="ARBA" id="ARBA00023051"/>
    </source>
</evidence>
<dbReference type="PANTHER" id="PTHR10362">
    <property type="entry name" value="HISTIDINE AMMONIA-LYASE"/>
    <property type="match status" value="1"/>
</dbReference>
<evidence type="ECO:0000256" key="5">
    <source>
        <dbReference type="ARBA" id="ARBA00011881"/>
    </source>
</evidence>
<dbReference type="FunFam" id="1.10.275.10:FF:000009">
    <property type="entry name" value="Phenylalanine ammonia-lyase"/>
    <property type="match status" value="1"/>
</dbReference>
<evidence type="ECO:0000313" key="14">
    <source>
        <dbReference type="EMBL" id="POO01688.1"/>
    </source>
</evidence>